<dbReference type="SUPFAM" id="SSF53254">
    <property type="entry name" value="Phosphoglycerate mutase-like"/>
    <property type="match status" value="1"/>
</dbReference>
<evidence type="ECO:0000256" key="5">
    <source>
        <dbReference type="ARBA" id="ARBA00018097"/>
    </source>
</evidence>
<dbReference type="InterPro" id="IPR029033">
    <property type="entry name" value="His_PPase_superfam"/>
</dbReference>
<dbReference type="Proteomes" id="UP000823405">
    <property type="component" value="Unassembled WGS sequence"/>
</dbReference>
<evidence type="ECO:0000256" key="1">
    <source>
        <dbReference type="ARBA" id="ARBA00004370"/>
    </source>
</evidence>
<dbReference type="EC" id="3.1.3.62" evidence="4"/>
<evidence type="ECO:0000256" key="12">
    <source>
        <dbReference type="ARBA" id="ARBA00043691"/>
    </source>
</evidence>
<evidence type="ECO:0000256" key="3">
    <source>
        <dbReference type="ARBA" id="ARBA00012976"/>
    </source>
</evidence>
<dbReference type="GO" id="GO:0003993">
    <property type="term" value="F:acid phosphatase activity"/>
    <property type="evidence" value="ECO:0007669"/>
    <property type="project" value="TreeGrafter"/>
</dbReference>
<sequence>MDEFEDLIGGKPSRSRTSFAGEEEVTPKVETSSPLFSLPPLDWIRAHLGTKSPYPHESRPVGPLEDAPEGYELVQLQLICRHGTRYPSASKSIGFKKLADRLKGVKLPGFEWIKDWPSDALYPPARGNLLSVQGDADLYQIGRRFAIRYKTLLDKYPYDANSYVFASSAKSRSLQSAYGFSVGFFEGRLAADSGSEVEKGVIGRRPPVQPVDISMLPIGLDKELAMKYACPRWLENVKDQPGIVHENTQFQSKFVPVLAERLTAVLSAGAKTPADRFNITVKDIDVLENLCGFEVAMHNTEKTWCRFLGLGLSSSSSEGVDDGREEERESRGMEALAAAKDIFRKFEIAGDLGDFYTYGPGVPFNRHLGCKLGTSLVDSIEMALTEDKTGGESEPNKNPGALGDDDEEVPGVSRAVLKFGHSETILFFSSFLGLYSQKGVLLTGDMTPKQYAEREFRTSKISQFAANMAFEVYRPIAETSPSSSRKSRRRLDTEAAAIDARLDGDNTNSAPRGLIRLLVNEVPMVLPGCGSDYFCEWSTFKTVLQRAGTGCDFDSCCSTLTKPSPPSVPEKEAQASVMSRGFRAVQAAFKKPQLPVCLSVDPIV</sequence>
<keyword evidence="16" id="KW-1185">Reference proteome</keyword>
<evidence type="ECO:0000256" key="14">
    <source>
        <dbReference type="SAM" id="MobiDB-lite"/>
    </source>
</evidence>
<evidence type="ECO:0000256" key="11">
    <source>
        <dbReference type="ARBA" id="ARBA00043671"/>
    </source>
</evidence>
<organism evidence="15 16">
    <name type="scientific">Linnemannia gamsii</name>
    <dbReference type="NCBI Taxonomy" id="64522"/>
    <lineage>
        <taxon>Eukaryota</taxon>
        <taxon>Fungi</taxon>
        <taxon>Fungi incertae sedis</taxon>
        <taxon>Mucoromycota</taxon>
        <taxon>Mortierellomycotina</taxon>
        <taxon>Mortierellomycetes</taxon>
        <taxon>Mortierellales</taxon>
        <taxon>Mortierellaceae</taxon>
        <taxon>Linnemannia</taxon>
    </lineage>
</organism>
<comment type="caution">
    <text evidence="15">The sequence shown here is derived from an EMBL/GenBank/DDBJ whole genome shotgun (WGS) entry which is preliminary data.</text>
</comment>
<reference evidence="15" key="1">
    <citation type="journal article" date="2020" name="Fungal Divers.">
        <title>Resolving the Mortierellaceae phylogeny through synthesis of multi-gene phylogenetics and phylogenomics.</title>
        <authorList>
            <person name="Vandepol N."/>
            <person name="Liber J."/>
            <person name="Desiro A."/>
            <person name="Na H."/>
            <person name="Kennedy M."/>
            <person name="Barry K."/>
            <person name="Grigoriev I.V."/>
            <person name="Miller A.N."/>
            <person name="O'Donnell K."/>
            <person name="Stajich J.E."/>
            <person name="Bonito G."/>
        </authorList>
    </citation>
    <scope>NUCLEOTIDE SEQUENCE</scope>
    <source>
        <strain evidence="15">NVP60</strain>
    </source>
</reference>
<dbReference type="GO" id="GO:0016020">
    <property type="term" value="C:membrane"/>
    <property type="evidence" value="ECO:0007669"/>
    <property type="project" value="UniProtKB-SubCell"/>
</dbReference>
<dbReference type="AlphaFoldDB" id="A0A9P6QQA1"/>
<dbReference type="PROSITE" id="PS00616">
    <property type="entry name" value="HIS_ACID_PHOSPHAT_1"/>
    <property type="match status" value="1"/>
</dbReference>
<comment type="catalytic activity">
    <reaction evidence="13">
        <text>(2R)-2,3-bisphosphoglycerate + H2O = (2R)-2-phosphoglycerate + phosphate</text>
        <dbReference type="Rhea" id="RHEA:27381"/>
        <dbReference type="ChEBI" id="CHEBI:15377"/>
        <dbReference type="ChEBI" id="CHEBI:43474"/>
        <dbReference type="ChEBI" id="CHEBI:58248"/>
        <dbReference type="ChEBI" id="CHEBI:58289"/>
        <dbReference type="EC" id="3.1.3.80"/>
    </reaction>
    <physiologicalReaction direction="left-to-right" evidence="13">
        <dbReference type="Rhea" id="RHEA:27382"/>
    </physiologicalReaction>
</comment>
<dbReference type="InterPro" id="IPR033379">
    <property type="entry name" value="Acid_Pase_AS"/>
</dbReference>
<comment type="catalytic activity">
    <reaction evidence="10">
        <text>1D-myo-inositol 1,2,5,6-tetrakisphosphate + H2O = 1D-myo-inositol 1,2,6-trisphosphate + phosphate</text>
        <dbReference type="Rhea" id="RHEA:77119"/>
        <dbReference type="ChEBI" id="CHEBI:15377"/>
        <dbReference type="ChEBI" id="CHEBI:43474"/>
        <dbReference type="ChEBI" id="CHEBI:195535"/>
        <dbReference type="ChEBI" id="CHEBI:195537"/>
        <dbReference type="EC" id="3.1.3.62"/>
    </reaction>
    <physiologicalReaction direction="left-to-right" evidence="10">
        <dbReference type="Rhea" id="RHEA:77120"/>
    </physiologicalReaction>
</comment>
<comment type="similarity">
    <text evidence="2">Belongs to the histidine acid phosphatase family. MINPP1 subfamily.</text>
</comment>
<evidence type="ECO:0000256" key="10">
    <source>
        <dbReference type="ARBA" id="ARBA00043668"/>
    </source>
</evidence>
<keyword evidence="6" id="KW-0732">Signal</keyword>
<dbReference type="CDD" id="cd07061">
    <property type="entry name" value="HP_HAP_like"/>
    <property type="match status" value="1"/>
</dbReference>
<dbReference type="Gene3D" id="3.40.50.1240">
    <property type="entry name" value="Phosphoglycerate mutase-like"/>
    <property type="match status" value="1"/>
</dbReference>
<evidence type="ECO:0000256" key="7">
    <source>
        <dbReference type="ARBA" id="ARBA00022801"/>
    </source>
</evidence>
<evidence type="ECO:0000256" key="2">
    <source>
        <dbReference type="ARBA" id="ARBA00008422"/>
    </source>
</evidence>
<dbReference type="Pfam" id="PF00328">
    <property type="entry name" value="His_Phos_2"/>
    <property type="match status" value="1"/>
</dbReference>
<proteinExistence type="inferred from homology"/>
<feature type="non-terminal residue" evidence="15">
    <location>
        <position position="1"/>
    </location>
</feature>
<keyword evidence="7" id="KW-0378">Hydrolase</keyword>
<dbReference type="PANTHER" id="PTHR20963:SF8">
    <property type="entry name" value="MULTIPLE INOSITOL POLYPHOSPHATE PHOSPHATASE 1"/>
    <property type="match status" value="1"/>
</dbReference>
<dbReference type="GO" id="GO:0034417">
    <property type="term" value="F:bisphosphoglycerate 3-phosphatase activity"/>
    <property type="evidence" value="ECO:0007669"/>
    <property type="project" value="UniProtKB-EC"/>
</dbReference>
<gene>
    <name evidence="15" type="primary">MINPP1</name>
    <name evidence="15" type="ORF">BGZ97_007014</name>
</gene>
<evidence type="ECO:0000256" key="8">
    <source>
        <dbReference type="ARBA" id="ARBA00023136"/>
    </source>
</evidence>
<comment type="subcellular location">
    <subcellularLocation>
        <location evidence="1">Membrane</location>
    </subcellularLocation>
</comment>
<evidence type="ECO:0000256" key="4">
    <source>
        <dbReference type="ARBA" id="ARBA00013040"/>
    </source>
</evidence>
<protein>
    <recommendedName>
        <fullName evidence="5">Multiple inositol polyphosphate phosphatase 1</fullName>
        <ecNumber evidence="4">3.1.3.62</ecNumber>
        <ecNumber evidence="3">3.1.3.80</ecNumber>
    </recommendedName>
    <alternativeName>
        <fullName evidence="9">2,3-bisphosphoglycerate 3-phosphatase</fullName>
    </alternativeName>
</protein>
<dbReference type="InterPro" id="IPR000560">
    <property type="entry name" value="His_Pase_clade-2"/>
</dbReference>
<dbReference type="PANTHER" id="PTHR20963">
    <property type="entry name" value="MULTIPLE INOSITOL POLYPHOSPHATE PHOSPHATASE-RELATED"/>
    <property type="match status" value="1"/>
</dbReference>
<name>A0A9P6QQA1_9FUNG</name>
<evidence type="ECO:0000313" key="15">
    <source>
        <dbReference type="EMBL" id="KAG0287771.1"/>
    </source>
</evidence>
<evidence type="ECO:0000256" key="13">
    <source>
        <dbReference type="ARBA" id="ARBA00043832"/>
    </source>
</evidence>
<feature type="region of interest" description="Disordered" evidence="14">
    <location>
        <begin position="385"/>
        <end position="408"/>
    </location>
</feature>
<dbReference type="EMBL" id="JAAAIN010003100">
    <property type="protein sequence ID" value="KAG0287771.1"/>
    <property type="molecule type" value="Genomic_DNA"/>
</dbReference>
<evidence type="ECO:0000313" key="16">
    <source>
        <dbReference type="Proteomes" id="UP000823405"/>
    </source>
</evidence>
<comment type="catalytic activity">
    <reaction evidence="11">
        <text>1D-myo-inositol 1,2,4,5,6-pentakisphosphate + H2O = 1D-myo-inositol 1,2,5,6-tetrakisphosphate + phosphate</text>
        <dbReference type="Rhea" id="RHEA:77115"/>
        <dbReference type="ChEBI" id="CHEBI:15377"/>
        <dbReference type="ChEBI" id="CHEBI:43474"/>
        <dbReference type="ChEBI" id="CHEBI:57798"/>
        <dbReference type="ChEBI" id="CHEBI:195535"/>
        <dbReference type="EC" id="3.1.3.62"/>
    </reaction>
    <physiologicalReaction direction="left-to-right" evidence="11">
        <dbReference type="Rhea" id="RHEA:77116"/>
    </physiologicalReaction>
</comment>
<feature type="compositionally biased region" description="Basic and acidic residues" evidence="14">
    <location>
        <begin position="385"/>
        <end position="395"/>
    </location>
</feature>
<dbReference type="EC" id="3.1.3.80" evidence="3"/>
<comment type="catalytic activity">
    <reaction evidence="12">
        <text>1D-myo-inositol hexakisphosphate + H2O = 1D-myo-inositol 1,2,4,5,6-pentakisphosphate + phosphate</text>
        <dbReference type="Rhea" id="RHEA:16989"/>
        <dbReference type="ChEBI" id="CHEBI:15377"/>
        <dbReference type="ChEBI" id="CHEBI:43474"/>
        <dbReference type="ChEBI" id="CHEBI:57798"/>
        <dbReference type="ChEBI" id="CHEBI:58130"/>
        <dbReference type="EC" id="3.1.3.62"/>
    </reaction>
    <physiologicalReaction direction="left-to-right" evidence="12">
        <dbReference type="Rhea" id="RHEA:16990"/>
    </physiologicalReaction>
</comment>
<dbReference type="OrthoDB" id="6509975at2759"/>
<feature type="region of interest" description="Disordered" evidence="14">
    <location>
        <begin position="1"/>
        <end position="33"/>
    </location>
</feature>
<evidence type="ECO:0000256" key="6">
    <source>
        <dbReference type="ARBA" id="ARBA00022729"/>
    </source>
</evidence>
<evidence type="ECO:0000256" key="9">
    <source>
        <dbReference type="ARBA" id="ARBA00031642"/>
    </source>
</evidence>
<keyword evidence="8" id="KW-0472">Membrane</keyword>
<accession>A0A9P6QQA1</accession>